<proteinExistence type="predicted"/>
<dbReference type="Proteomes" id="UP000315115">
    <property type="component" value="Chromosome 2"/>
</dbReference>
<protein>
    <recommendedName>
        <fullName evidence="3">Lipoprotein</fullName>
    </recommendedName>
</protein>
<sequence>MRKLLFSIICALGLSGCDDDGFTTERLEDFQDPRAEYEIQSVDFLATAITDVISLDVRGWEVENLSRKITFTIDQITTNILWSFNARDLVHLGQLVPEVGDTLTAPIMDYQLMRISPDAFVLSTSHQVAHLQYSANILESREGVREYNLSESDTDIALAVYPEGISLEIFGELYRAHYFKESDSYQLRFESKEVDGKSQLEQISIELNGDVVHFEKGSSTYDGWQSHDVISQRDSFEYNRKQNTLSIQ</sequence>
<dbReference type="AlphaFoldDB" id="A0A510ICW0"/>
<reference evidence="2" key="1">
    <citation type="submission" date="2019-07" db="EMBL/GenBank/DDBJ databases">
        <title>Complete Genome Sequences of Vibrion rotiferianus strain AM7.</title>
        <authorList>
            <person name="Miyazaki K."/>
            <person name="Wiseschart A."/>
            <person name="Pootanakit K."/>
            <person name="Ishimori K."/>
            <person name="Kitahara K."/>
        </authorList>
    </citation>
    <scope>NUCLEOTIDE SEQUENCE [LARGE SCALE GENOMIC DNA]</scope>
    <source>
        <strain evidence="2">AM7</strain>
    </source>
</reference>
<dbReference type="PROSITE" id="PS51257">
    <property type="entry name" value="PROKAR_LIPOPROTEIN"/>
    <property type="match status" value="1"/>
</dbReference>
<dbReference type="RefSeq" id="WP_143693873.1">
    <property type="nucleotide sequence ID" value="NZ_AP019799.1"/>
</dbReference>
<evidence type="ECO:0008006" key="3">
    <source>
        <dbReference type="Google" id="ProtNLM"/>
    </source>
</evidence>
<organism evidence="1 2">
    <name type="scientific">Vibrio rotiferianus</name>
    <dbReference type="NCBI Taxonomy" id="190895"/>
    <lineage>
        <taxon>Bacteria</taxon>
        <taxon>Pseudomonadati</taxon>
        <taxon>Pseudomonadota</taxon>
        <taxon>Gammaproteobacteria</taxon>
        <taxon>Vibrionales</taxon>
        <taxon>Vibrionaceae</taxon>
        <taxon>Vibrio</taxon>
    </lineage>
</organism>
<evidence type="ECO:0000313" key="1">
    <source>
        <dbReference type="EMBL" id="BBL91367.1"/>
    </source>
</evidence>
<dbReference type="EMBL" id="AP019799">
    <property type="protein sequence ID" value="BBL91367.1"/>
    <property type="molecule type" value="Genomic_DNA"/>
</dbReference>
<accession>A0A510ICW0</accession>
<evidence type="ECO:0000313" key="2">
    <source>
        <dbReference type="Proteomes" id="UP000315115"/>
    </source>
</evidence>
<gene>
    <name evidence="1" type="ORF">VroAM7_40200</name>
</gene>
<name>A0A510ICW0_9VIBR</name>